<reference evidence="1 2" key="1">
    <citation type="submission" date="2019-04" db="EMBL/GenBank/DDBJ databases">
        <title>Taxonomy of novel Haliea sp. from mangrove soil of West Coast of India.</title>
        <authorList>
            <person name="Verma A."/>
            <person name="Kumar P."/>
            <person name="Krishnamurthi S."/>
        </authorList>
    </citation>
    <scope>NUCLEOTIDE SEQUENCE [LARGE SCALE GENOMIC DNA]</scope>
    <source>
        <strain evidence="1 2">SAOS-164</strain>
    </source>
</reference>
<dbReference type="InterPro" id="IPR058248">
    <property type="entry name" value="Lxx211020-like"/>
</dbReference>
<dbReference type="EMBL" id="SRLE01000009">
    <property type="protein sequence ID" value="TGD72452.1"/>
    <property type="molecule type" value="Genomic_DNA"/>
</dbReference>
<dbReference type="Pfam" id="PF04314">
    <property type="entry name" value="PCuAC"/>
    <property type="match status" value="1"/>
</dbReference>
<name>A0A4Z0LYM7_9GAMM</name>
<dbReference type="PANTHER" id="PTHR36302:SF1">
    <property type="entry name" value="COPPER CHAPERONE PCU(A)C"/>
    <property type="match status" value="1"/>
</dbReference>
<protein>
    <submittedName>
        <fullName evidence="1">Copper chaperone PCu(A)C</fullName>
    </submittedName>
</protein>
<organism evidence="1 2">
    <name type="scientific">Mangrovimicrobium sediminis</name>
    <dbReference type="NCBI Taxonomy" id="2562682"/>
    <lineage>
        <taxon>Bacteria</taxon>
        <taxon>Pseudomonadati</taxon>
        <taxon>Pseudomonadota</taxon>
        <taxon>Gammaproteobacteria</taxon>
        <taxon>Cellvibrionales</taxon>
        <taxon>Halieaceae</taxon>
        <taxon>Mangrovimicrobium</taxon>
    </lineage>
</organism>
<gene>
    <name evidence="1" type="ORF">E4634_13030</name>
</gene>
<evidence type="ECO:0000313" key="2">
    <source>
        <dbReference type="Proteomes" id="UP000298050"/>
    </source>
</evidence>
<dbReference type="InterPro" id="IPR036182">
    <property type="entry name" value="PCuAC_sf"/>
</dbReference>
<dbReference type="Gene3D" id="2.60.40.1890">
    <property type="entry name" value="PCu(A)C copper chaperone"/>
    <property type="match status" value="1"/>
</dbReference>
<accession>A0A4Z0LYM7</accession>
<dbReference type="OrthoDB" id="9796962at2"/>
<comment type="caution">
    <text evidence="1">The sequence shown here is derived from an EMBL/GenBank/DDBJ whole genome shotgun (WGS) entry which is preliminary data.</text>
</comment>
<evidence type="ECO:0000313" key="1">
    <source>
        <dbReference type="EMBL" id="TGD72452.1"/>
    </source>
</evidence>
<sequence length="167" mass="17561">MATGLVSRGVSSPVLRRLSLLSVSLFAVSLYAAEPAVTLSGAWVRALPPTQAVTAAYVEIHNAGEQAVTVEGASVAGAGRVEMHETLTEAGLTRMQQLTTLTVAPGETRALQPGGAHLMLFELERMPREGESLRLCIEVAGGETVCADALVRKAAPGNDEMDHSHHH</sequence>
<dbReference type="AlphaFoldDB" id="A0A4Z0LYM7"/>
<dbReference type="SUPFAM" id="SSF110087">
    <property type="entry name" value="DR1885-like metal-binding protein"/>
    <property type="match status" value="1"/>
</dbReference>
<dbReference type="InterPro" id="IPR007410">
    <property type="entry name" value="LpqE-like"/>
</dbReference>
<dbReference type="Proteomes" id="UP000298050">
    <property type="component" value="Unassembled WGS sequence"/>
</dbReference>
<proteinExistence type="predicted"/>
<dbReference type="PANTHER" id="PTHR36302">
    <property type="entry name" value="BLR7088 PROTEIN"/>
    <property type="match status" value="1"/>
</dbReference>
<keyword evidence="2" id="KW-1185">Reference proteome</keyword>